<dbReference type="NCBIfam" id="TIGR00517">
    <property type="entry name" value="acyl_carrier"/>
    <property type="match status" value="1"/>
</dbReference>
<evidence type="ECO:0000313" key="12">
    <source>
        <dbReference type="Proteomes" id="UP000199652"/>
    </source>
</evidence>
<keyword evidence="6 7" id="KW-0275">Fatty acid biosynthesis</keyword>
<dbReference type="GO" id="GO:0000035">
    <property type="term" value="F:acyl binding"/>
    <property type="evidence" value="ECO:0007669"/>
    <property type="project" value="TreeGrafter"/>
</dbReference>
<dbReference type="InterPro" id="IPR036736">
    <property type="entry name" value="ACP-like_sf"/>
</dbReference>
<evidence type="ECO:0000256" key="5">
    <source>
        <dbReference type="ARBA" id="ARBA00023098"/>
    </source>
</evidence>
<dbReference type="OrthoDB" id="9804551at2"/>
<dbReference type="EMBL" id="FNOU01000001">
    <property type="protein sequence ID" value="SDX32583.1"/>
    <property type="molecule type" value="Genomic_DNA"/>
</dbReference>
<dbReference type="STRING" id="1528.SAMN04488579_101162"/>
<evidence type="ECO:0000313" key="11">
    <source>
        <dbReference type="EMBL" id="SDX32583.1"/>
    </source>
</evidence>
<comment type="PTM">
    <text evidence="7">4'-phosphopantetheine is transferred from CoA to a specific serine of apo-ACP by AcpS. This modification is essential for activity because fatty acids are bound in thioester linkage to the sulfhydryl of the prosthetic group.</text>
</comment>
<keyword evidence="4 7" id="KW-0276">Fatty acid metabolism</keyword>
<dbReference type="GO" id="GO:0009245">
    <property type="term" value="P:lipid A biosynthetic process"/>
    <property type="evidence" value="ECO:0007669"/>
    <property type="project" value="TreeGrafter"/>
</dbReference>
<evidence type="ECO:0000256" key="4">
    <source>
        <dbReference type="ARBA" id="ARBA00022832"/>
    </source>
</evidence>
<dbReference type="NCBIfam" id="NF002150">
    <property type="entry name" value="PRK00982.1-4"/>
    <property type="match status" value="1"/>
</dbReference>
<dbReference type="HAMAP" id="MF_01217">
    <property type="entry name" value="Acyl_carrier"/>
    <property type="match status" value="1"/>
</dbReference>
<dbReference type="Gene3D" id="1.10.1200.10">
    <property type="entry name" value="ACP-like"/>
    <property type="match status" value="1"/>
</dbReference>
<evidence type="ECO:0000256" key="3">
    <source>
        <dbReference type="ARBA" id="ARBA00022553"/>
    </source>
</evidence>
<gene>
    <name evidence="7" type="primary">acpP</name>
    <name evidence="11" type="ORF">SAMN04488579_101162</name>
</gene>
<comment type="subcellular location">
    <subcellularLocation>
        <location evidence="7">Cytoplasm</location>
    </subcellularLocation>
</comment>
<evidence type="ECO:0000256" key="1">
    <source>
        <dbReference type="ARBA" id="ARBA00022450"/>
    </source>
</evidence>
<keyword evidence="1 7" id="KW-0596">Phosphopantetheine</keyword>
<keyword evidence="7" id="KW-0963">Cytoplasm</keyword>
<accession>A0A1H3ASG3</accession>
<name>A0A1H3ASG3_EUBBA</name>
<dbReference type="NCBIfam" id="NF002148">
    <property type="entry name" value="PRK00982.1-2"/>
    <property type="match status" value="1"/>
</dbReference>
<proteinExistence type="inferred from homology"/>
<dbReference type="InterPro" id="IPR009081">
    <property type="entry name" value="PP-bd_ACP"/>
</dbReference>
<dbReference type="InterPro" id="IPR003231">
    <property type="entry name" value="ACP"/>
</dbReference>
<dbReference type="UniPathway" id="UPA00094"/>
<dbReference type="PANTHER" id="PTHR20863:SF76">
    <property type="entry name" value="CARRIER DOMAIN-CONTAINING PROTEIN"/>
    <property type="match status" value="1"/>
</dbReference>
<evidence type="ECO:0000256" key="8">
    <source>
        <dbReference type="NCBIfam" id="TIGR00517"/>
    </source>
</evidence>
<dbReference type="GO" id="GO:0000036">
    <property type="term" value="F:acyl carrier activity"/>
    <property type="evidence" value="ECO:0007669"/>
    <property type="project" value="UniProtKB-UniRule"/>
</dbReference>
<comment type="PTM">
    <text evidence="9">4'-phosphopantetheine is transferred from CoA to a specific serine of apo-ACP by acpS.</text>
</comment>
<dbReference type="Pfam" id="PF00550">
    <property type="entry name" value="PP-binding"/>
    <property type="match status" value="1"/>
</dbReference>
<comment type="function">
    <text evidence="7 9">Carrier of the growing fatty acid chain in fatty acid biosynthesis.</text>
</comment>
<dbReference type="PANTHER" id="PTHR20863">
    <property type="entry name" value="ACYL CARRIER PROTEIN"/>
    <property type="match status" value="1"/>
</dbReference>
<dbReference type="SUPFAM" id="SSF47336">
    <property type="entry name" value="ACP-like"/>
    <property type="match status" value="1"/>
</dbReference>
<dbReference type="RefSeq" id="WP_090242468.1">
    <property type="nucleotide sequence ID" value="NZ_FNOU01000001.1"/>
</dbReference>
<feature type="modified residue" description="O-(pantetheine 4'-phosphoryl)serine" evidence="7">
    <location>
        <position position="35"/>
    </location>
</feature>
<sequence length="75" mass="8194">MNFDAIKAIIVETLNCDAEDVTLESSLQEDLDADSLEAVELAMALEEAFGITIEDNELANFKTVGNIVEYLNAQV</sequence>
<organism evidence="11 12">
    <name type="scientific">Eubacterium barkeri</name>
    <name type="common">Clostridium barkeri</name>
    <dbReference type="NCBI Taxonomy" id="1528"/>
    <lineage>
        <taxon>Bacteria</taxon>
        <taxon>Bacillati</taxon>
        <taxon>Bacillota</taxon>
        <taxon>Clostridia</taxon>
        <taxon>Eubacteriales</taxon>
        <taxon>Eubacteriaceae</taxon>
        <taxon>Eubacterium</taxon>
    </lineage>
</organism>
<evidence type="ECO:0000256" key="2">
    <source>
        <dbReference type="ARBA" id="ARBA00022516"/>
    </source>
</evidence>
<keyword evidence="12" id="KW-1185">Reference proteome</keyword>
<dbReference type="GO" id="GO:0016020">
    <property type="term" value="C:membrane"/>
    <property type="evidence" value="ECO:0007669"/>
    <property type="project" value="GOC"/>
</dbReference>
<dbReference type="AlphaFoldDB" id="A0A1H3ASG3"/>
<dbReference type="Proteomes" id="UP000199652">
    <property type="component" value="Unassembled WGS sequence"/>
</dbReference>
<comment type="pathway">
    <text evidence="7 9">Lipid metabolism; fatty acid biosynthesis.</text>
</comment>
<feature type="domain" description="Carrier" evidence="10">
    <location>
        <begin position="1"/>
        <end position="75"/>
    </location>
</feature>
<reference evidence="12" key="1">
    <citation type="submission" date="2016-10" db="EMBL/GenBank/DDBJ databases">
        <authorList>
            <person name="Varghese N."/>
            <person name="Submissions S."/>
        </authorList>
    </citation>
    <scope>NUCLEOTIDE SEQUENCE [LARGE SCALE GENOMIC DNA]</scope>
    <source>
        <strain evidence="12">VPI 5359</strain>
    </source>
</reference>
<evidence type="ECO:0000256" key="6">
    <source>
        <dbReference type="ARBA" id="ARBA00023160"/>
    </source>
</evidence>
<keyword evidence="3 7" id="KW-0597">Phosphoprotein</keyword>
<evidence type="ECO:0000256" key="7">
    <source>
        <dbReference type="HAMAP-Rule" id="MF_01217"/>
    </source>
</evidence>
<evidence type="ECO:0000259" key="10">
    <source>
        <dbReference type="PROSITE" id="PS50075"/>
    </source>
</evidence>
<comment type="similarity">
    <text evidence="7">Belongs to the acyl carrier protein (ACP) family.</text>
</comment>
<dbReference type="PROSITE" id="PS50075">
    <property type="entry name" value="CARRIER"/>
    <property type="match status" value="1"/>
</dbReference>
<protein>
    <recommendedName>
        <fullName evidence="7 8">Acyl carrier protein</fullName>
        <shortName evidence="7">ACP</shortName>
    </recommendedName>
</protein>
<keyword evidence="5 7" id="KW-0443">Lipid metabolism</keyword>
<dbReference type="GO" id="GO:0005829">
    <property type="term" value="C:cytosol"/>
    <property type="evidence" value="ECO:0007669"/>
    <property type="project" value="TreeGrafter"/>
</dbReference>
<evidence type="ECO:0000256" key="9">
    <source>
        <dbReference type="RuleBase" id="RU003545"/>
    </source>
</evidence>
<keyword evidence="2 7" id="KW-0444">Lipid biosynthesis</keyword>